<sequence>MAPVKRTASSALPTRSAKRVRTQHPEAERESSSPSPFVVKEDVEMNPDAPEVIRSEVEPRTGRKSTNLSLDLPPLHSLSEIYRAITARAVELNLDEFLEHIGSKPLRIATACSGTESPLLALEMVQDNLRNHFDRSFRFRHLFSAEIVPYKQAYIERNFRPRFLFRDVTELKDRVAQTAYGSLEKIPKKSDILVAGFACVDFSSLNHSRKTLDDDGESGGTFWGILRHAKAYRPRMIILENVKSAPWPQIAEAWSGIDYFAVHSEMDTKAYYLPQTRERGYMLCVDRALMSAHALSETDIRVWSKLLADFKRPASSPASMFMMAPDDRRLEQIENDMTARLGARAVVNWIRYQNRHDTYRHLEGLGHRRPFSRSQGDGACLMPDFTWLPWLRSLPERVWETLDINFLRKLVAGYDMNHKERFLELSQGVDREKDTRAYGIVGCITPCGMPYTTTRGGPLCGLEALGLQGLPIDRLILARETQNELQQLAGNAMSSTVAGVAILSALIVCHKILDKGNQSSGPPKGTPKHKRFELCNDHELISGGIKIDHVSDVNISEIQAQAASSARYCVCERQSATKCDIMRCKLCEHTACADCHGNPAHDYEKWRDLARSQPMDFVGRLRSVLPARLVVSGISLDHYDVFKADESIKCPNSVWEKYLDAVEQVVGDELRFLDIKRGTVWTVTYEGKFGFLKLVISGSALSWLFYAKPSENEPALCLIREILSKPIARMTPHPNSLLAGKWEITAPMSSKFLLEVAGTGRHVESFEARCGIETEKFYESTVWSQLTVDGSDDDMEKLGIELRGTYDLLPNCGTASSCLHKKPAVGNSPAVYLFLDPTKLLEPKFDSFVFSFEHSRNPGYASRLTIAEVSYLWRSSNVGPKPETVDVYYRSSITLETVSLTPYFPDTPIICSTLQPFDSLAISNRDCRSANITLLSYEAPATAVDLFWKQGPWEVANPMESPALLENVCWLLQKAIEFTAFQDWIPADDGQSSSELKRAVCTACVPAKPRLLWGRDRRGHIKAYEDPHDAALYERQIKSRPPPFLIFCRIDEHGTGHLRVTLNVQALLHQAYGKLFRSNPTAVASFTWRLVPNTFDSRNRIFPKFILVNNRDDVQCAQPPNFELNLRPEQLRSLSWMRKMERVDVEPFVEEEVEEALLPMLMWRAEGKVCAQKIVRGGVLADDVGYGKTAIVLGLIDSLQSDQALPDPIGGHIPLKATLIVVPKIMIKQWQSEITKFLKHTYRVIVIEALAGLAGKSIRDFQQADIVLVSWAVFNSPVHYEKLQQFTGMPRAPPKAGRNFDDWFVKAHALLAEQIQVLRDEGPEALLDSIRTRRQEAEENQEASTYVPSRRLTGQKYADASQNKKVDTGAEVQYGELSSVDEQSGSSEDEDPEEVRARVDRLLKLRPQKTIPSADLENKNDYESDSEGTEDEDGPATSRPGSAQGSVKKGKDVKAKRAQGATTKVLNDHKVFDINGKTNQHWTTIKLPLLHAFSFFRLVIDEFTFANPDRLVALLKLQADSKWVLSGTPPLNDFADVNTIAPFLGVHLGVDDDGIQSQNARLKMISKQRSDAEVFQSLRAPRSEEWHRRRHDIAQKFLDRFARKNVAEIDEIPSSEQFILVRLLPVEMAIYLELCKQLVSYDRQSRRGNGKVAKCDHNERLDEIIRNSKSSEEALLKRCSSLALRDHWHNGVPESLTCNSVIETRLKQLEDLKAELLVMLKRAAWVYCTCDLVHTKFHEFITNVFRHGFKDRTVTEEVYPLLKNAMLTSKNDDWKQFYADPTQAPEDSSDAEAQDNLLQEENEDKAGDATSGQASQSDTKGAKPGKRGKRKGKGADSDKLPVLRSKPTRAHEFKVELDQLIKDLSKLIREWVDRERALRFLKAVHLVQSGSENAACSGCHTKADTEEDINILSTCGHILCSDCTRKTIELNQCSVGGCCSSTREHNIINASSLEHYEDDRSPEYGGSKLGKMIEIIKGVPANERVLLFIQFPELIDVASKALDLAQIKHTAITATDRKAARKVEKFQEAGGLGENKVLILNLGSEMAAGLNLQCANHVIFLSPMLGVTQYDYDSCMTQAIGRARRYGQHRHVHIYHLLARTTIDITLFQDRRGKFLFEKDGEVALVSKEEVEESEVVGGEVMKAAVGDEFLISGIVSRLTCT</sequence>
<feature type="region of interest" description="Disordered" evidence="6">
    <location>
        <begin position="1334"/>
        <end position="1459"/>
    </location>
</feature>
<dbReference type="Proteomes" id="UP000326565">
    <property type="component" value="Unassembled WGS sequence"/>
</dbReference>
<dbReference type="GO" id="GO:0016787">
    <property type="term" value="F:hydrolase activity"/>
    <property type="evidence" value="ECO:0007669"/>
    <property type="project" value="UniProtKB-KW"/>
</dbReference>
<evidence type="ECO:0000256" key="5">
    <source>
        <dbReference type="ARBA" id="ARBA00022840"/>
    </source>
</evidence>
<dbReference type="PANTHER" id="PTHR45626">
    <property type="entry name" value="TRANSCRIPTION TERMINATION FACTOR 2-RELATED"/>
    <property type="match status" value="1"/>
</dbReference>
<feature type="region of interest" description="Disordered" evidence="6">
    <location>
        <begin position="1"/>
        <end position="42"/>
    </location>
</feature>
<dbReference type="OrthoDB" id="423221at2759"/>
<dbReference type="GO" id="GO:0032259">
    <property type="term" value="P:methylation"/>
    <property type="evidence" value="ECO:0007669"/>
    <property type="project" value="UniProtKB-KW"/>
</dbReference>
<dbReference type="GO" id="GO:0006281">
    <property type="term" value="P:DNA repair"/>
    <property type="evidence" value="ECO:0007669"/>
    <property type="project" value="TreeGrafter"/>
</dbReference>
<keyword evidence="5" id="KW-0067">ATP-binding</keyword>
<keyword evidence="9" id="KW-1185">Reference proteome</keyword>
<evidence type="ECO:0000256" key="4">
    <source>
        <dbReference type="ARBA" id="ARBA00022801"/>
    </source>
</evidence>
<dbReference type="SMART" id="SM00487">
    <property type="entry name" value="DEXDc"/>
    <property type="match status" value="1"/>
</dbReference>
<evidence type="ECO:0000256" key="1">
    <source>
        <dbReference type="ARBA" id="ARBA00022603"/>
    </source>
</evidence>
<dbReference type="InterPro" id="IPR038718">
    <property type="entry name" value="SNF2-like_sf"/>
</dbReference>
<dbReference type="InterPro" id="IPR029063">
    <property type="entry name" value="SAM-dependent_MTases_sf"/>
</dbReference>
<reference evidence="8 9" key="1">
    <citation type="submission" date="2019-04" db="EMBL/GenBank/DDBJ databases">
        <title>Friends and foes A comparative genomics study of 23 Aspergillus species from section Flavi.</title>
        <authorList>
            <consortium name="DOE Joint Genome Institute"/>
            <person name="Kjaerbolling I."/>
            <person name="Vesth T."/>
            <person name="Frisvad J.C."/>
            <person name="Nybo J.L."/>
            <person name="Theobald S."/>
            <person name="Kildgaard S."/>
            <person name="Isbrandt T."/>
            <person name="Kuo A."/>
            <person name="Sato A."/>
            <person name="Lyhne E.K."/>
            <person name="Kogle M.E."/>
            <person name="Wiebenga A."/>
            <person name="Kun R.S."/>
            <person name="Lubbers R.J."/>
            <person name="Makela M.R."/>
            <person name="Barry K."/>
            <person name="Chovatia M."/>
            <person name="Clum A."/>
            <person name="Daum C."/>
            <person name="Haridas S."/>
            <person name="He G."/>
            <person name="LaButti K."/>
            <person name="Lipzen A."/>
            <person name="Mondo S."/>
            <person name="Riley R."/>
            <person name="Salamov A."/>
            <person name="Simmons B.A."/>
            <person name="Magnuson J.K."/>
            <person name="Henrissat B."/>
            <person name="Mortensen U.H."/>
            <person name="Larsen T.O."/>
            <person name="Devries R.P."/>
            <person name="Grigoriev I.V."/>
            <person name="Machida M."/>
            <person name="Baker S.E."/>
            <person name="Andersen M.R."/>
        </authorList>
    </citation>
    <scope>NUCLEOTIDE SEQUENCE [LARGE SCALE GENOMIC DNA]</scope>
    <source>
        <strain evidence="8 9">CBS 151.66</strain>
    </source>
</reference>
<dbReference type="PROSITE" id="PS51194">
    <property type="entry name" value="HELICASE_CTER"/>
    <property type="match status" value="1"/>
</dbReference>
<name>A0A5N5XJ14_9EURO</name>
<keyword evidence="3" id="KW-0547">Nucleotide-binding</keyword>
<feature type="compositionally biased region" description="Basic and acidic residues" evidence="6">
    <location>
        <begin position="1394"/>
        <end position="1403"/>
    </location>
</feature>
<dbReference type="SUPFAM" id="SSF52540">
    <property type="entry name" value="P-loop containing nucleoside triphosphate hydrolases"/>
    <property type="match status" value="2"/>
</dbReference>
<protein>
    <recommendedName>
        <fullName evidence="7">Helicase C-terminal domain-containing protein</fullName>
    </recommendedName>
</protein>
<feature type="region of interest" description="Disordered" evidence="6">
    <location>
        <begin position="1803"/>
        <end position="1845"/>
    </location>
</feature>
<proteinExistence type="predicted"/>
<dbReference type="InterPro" id="IPR001650">
    <property type="entry name" value="Helicase_C-like"/>
</dbReference>
<dbReference type="InterPro" id="IPR000330">
    <property type="entry name" value="SNF2_N"/>
</dbReference>
<feature type="compositionally biased region" description="Polar residues" evidence="6">
    <location>
        <begin position="1810"/>
        <end position="1819"/>
    </location>
</feature>
<dbReference type="GO" id="GO:0008094">
    <property type="term" value="F:ATP-dependent activity, acting on DNA"/>
    <property type="evidence" value="ECO:0007669"/>
    <property type="project" value="TreeGrafter"/>
</dbReference>
<dbReference type="Gene3D" id="3.40.50.300">
    <property type="entry name" value="P-loop containing nucleotide triphosphate hydrolases"/>
    <property type="match status" value="1"/>
</dbReference>
<keyword evidence="4" id="KW-0378">Hydrolase</keyword>
<evidence type="ECO:0000313" key="9">
    <source>
        <dbReference type="Proteomes" id="UP000326565"/>
    </source>
</evidence>
<dbReference type="CDD" id="cd18793">
    <property type="entry name" value="SF2_C_SNF"/>
    <property type="match status" value="1"/>
</dbReference>
<dbReference type="GO" id="GO:0005524">
    <property type="term" value="F:ATP binding"/>
    <property type="evidence" value="ECO:0007669"/>
    <property type="project" value="UniProtKB-KW"/>
</dbReference>
<feature type="compositionally biased region" description="Basic residues" evidence="6">
    <location>
        <begin position="1823"/>
        <end position="1832"/>
    </location>
</feature>
<accession>A0A5N5XJ14</accession>
<evidence type="ECO:0000256" key="2">
    <source>
        <dbReference type="ARBA" id="ARBA00022679"/>
    </source>
</evidence>
<dbReference type="Pfam" id="PF00176">
    <property type="entry name" value="SNF2-rel_dom"/>
    <property type="match status" value="1"/>
</dbReference>
<dbReference type="Gene3D" id="3.40.50.10810">
    <property type="entry name" value="Tandem AAA-ATPase domain"/>
    <property type="match status" value="1"/>
</dbReference>
<dbReference type="GO" id="GO:0005634">
    <property type="term" value="C:nucleus"/>
    <property type="evidence" value="ECO:0007669"/>
    <property type="project" value="TreeGrafter"/>
</dbReference>
<dbReference type="InterPro" id="IPR050628">
    <property type="entry name" value="SNF2_RAD54_helicase_TF"/>
</dbReference>
<dbReference type="EMBL" id="ML732153">
    <property type="protein sequence ID" value="KAB8079080.1"/>
    <property type="molecule type" value="Genomic_DNA"/>
</dbReference>
<dbReference type="Pfam" id="PF00145">
    <property type="entry name" value="DNA_methylase"/>
    <property type="match status" value="1"/>
</dbReference>
<evidence type="ECO:0000256" key="6">
    <source>
        <dbReference type="SAM" id="MobiDB-lite"/>
    </source>
</evidence>
<feature type="domain" description="Helicase C-terminal" evidence="7">
    <location>
        <begin position="1968"/>
        <end position="2131"/>
    </location>
</feature>
<keyword evidence="2" id="KW-0808">Transferase</keyword>
<dbReference type="InterPro" id="IPR049730">
    <property type="entry name" value="SNF2/RAD54-like_C"/>
</dbReference>
<dbReference type="InterPro" id="IPR027417">
    <property type="entry name" value="P-loop_NTPase"/>
</dbReference>
<dbReference type="Gene3D" id="3.40.50.150">
    <property type="entry name" value="Vaccinia Virus protein VP39"/>
    <property type="match status" value="1"/>
</dbReference>
<evidence type="ECO:0000313" key="8">
    <source>
        <dbReference type="EMBL" id="KAB8079080.1"/>
    </source>
</evidence>
<dbReference type="InterPro" id="IPR014001">
    <property type="entry name" value="Helicase_ATP-bd"/>
</dbReference>
<gene>
    <name evidence="8" type="ORF">BDV29DRAFT_152210</name>
</gene>
<dbReference type="PANTHER" id="PTHR45626:SF26">
    <property type="entry name" value="FAMILY HELICASE, PUTATIVE (AFU_ORTHOLOGUE AFUA_2G09120)-RELATED"/>
    <property type="match status" value="1"/>
</dbReference>
<keyword evidence="1" id="KW-0489">Methyltransferase</keyword>
<dbReference type="SUPFAM" id="SSF53335">
    <property type="entry name" value="S-adenosyl-L-methionine-dependent methyltransferases"/>
    <property type="match status" value="1"/>
</dbReference>
<evidence type="ECO:0000259" key="7">
    <source>
        <dbReference type="PROSITE" id="PS51194"/>
    </source>
</evidence>
<evidence type="ECO:0000256" key="3">
    <source>
        <dbReference type="ARBA" id="ARBA00022741"/>
    </source>
</evidence>
<feature type="compositionally biased region" description="Acidic residues" evidence="6">
    <location>
        <begin position="1423"/>
        <end position="1434"/>
    </location>
</feature>
<organism evidence="8 9">
    <name type="scientific">Aspergillus leporis</name>
    <dbReference type="NCBI Taxonomy" id="41062"/>
    <lineage>
        <taxon>Eukaryota</taxon>
        <taxon>Fungi</taxon>
        <taxon>Dikarya</taxon>
        <taxon>Ascomycota</taxon>
        <taxon>Pezizomycotina</taxon>
        <taxon>Eurotiomycetes</taxon>
        <taxon>Eurotiomycetidae</taxon>
        <taxon>Eurotiales</taxon>
        <taxon>Aspergillaceae</taxon>
        <taxon>Aspergillus</taxon>
        <taxon>Aspergillus subgen. Circumdati</taxon>
    </lineage>
</organism>
<dbReference type="InterPro" id="IPR001525">
    <property type="entry name" value="C5_MeTfrase"/>
</dbReference>
<dbReference type="GO" id="GO:0008168">
    <property type="term" value="F:methyltransferase activity"/>
    <property type="evidence" value="ECO:0007669"/>
    <property type="project" value="UniProtKB-KW"/>
</dbReference>